<dbReference type="Pfam" id="PF00646">
    <property type="entry name" value="F-box"/>
    <property type="match status" value="1"/>
</dbReference>
<evidence type="ECO:0000259" key="1">
    <source>
        <dbReference type="PROSITE" id="PS50181"/>
    </source>
</evidence>
<dbReference type="STRING" id="1093900.A0A507APS4"/>
<dbReference type="RefSeq" id="XP_030988550.1">
    <property type="nucleotide sequence ID" value="XM_031136513.1"/>
</dbReference>
<proteinExistence type="predicted"/>
<dbReference type="OrthoDB" id="5273847at2759"/>
<evidence type="ECO:0000313" key="3">
    <source>
        <dbReference type="Proteomes" id="UP000319257"/>
    </source>
</evidence>
<reference evidence="2 3" key="1">
    <citation type="submission" date="2019-06" db="EMBL/GenBank/DDBJ databases">
        <title>Draft genome sequence of the filamentous fungus Phialemoniopsis curvata isolated from diesel fuel.</title>
        <authorList>
            <person name="Varaljay V.A."/>
            <person name="Lyon W.J."/>
            <person name="Crouch A.L."/>
            <person name="Drake C.E."/>
            <person name="Hollomon J.M."/>
            <person name="Nadeau L.J."/>
            <person name="Nunn H.S."/>
            <person name="Stevenson B.S."/>
            <person name="Bojanowski C.L."/>
            <person name="Crookes-Goodson W.J."/>
        </authorList>
    </citation>
    <scope>NUCLEOTIDE SEQUENCE [LARGE SCALE GENOMIC DNA]</scope>
    <source>
        <strain evidence="2 3">D216</strain>
    </source>
</reference>
<dbReference type="SUPFAM" id="SSF81383">
    <property type="entry name" value="F-box domain"/>
    <property type="match status" value="1"/>
</dbReference>
<dbReference type="InParanoid" id="A0A507APS4"/>
<comment type="caution">
    <text evidence="2">The sequence shown here is derived from an EMBL/GenBank/DDBJ whole genome shotgun (WGS) entry which is preliminary data.</text>
</comment>
<dbReference type="InterPro" id="IPR056021">
    <property type="entry name" value="DUF7600"/>
</dbReference>
<evidence type="ECO:0000313" key="2">
    <source>
        <dbReference type="EMBL" id="TPX06839.1"/>
    </source>
</evidence>
<dbReference type="Proteomes" id="UP000319257">
    <property type="component" value="Unassembled WGS sequence"/>
</dbReference>
<dbReference type="Pfam" id="PF24539">
    <property type="entry name" value="DUF7600"/>
    <property type="match status" value="1"/>
</dbReference>
<gene>
    <name evidence="2" type="ORF">E0L32_002335</name>
</gene>
<protein>
    <recommendedName>
        <fullName evidence="1">F-box domain-containing protein</fullName>
    </recommendedName>
</protein>
<dbReference type="PROSITE" id="PS50181">
    <property type="entry name" value="FBOX"/>
    <property type="match status" value="1"/>
</dbReference>
<keyword evidence="3" id="KW-1185">Reference proteome</keyword>
<dbReference type="GeneID" id="41969782"/>
<accession>A0A507APS4</accession>
<organism evidence="2 3">
    <name type="scientific">Thyridium curvatum</name>
    <dbReference type="NCBI Taxonomy" id="1093900"/>
    <lineage>
        <taxon>Eukaryota</taxon>
        <taxon>Fungi</taxon>
        <taxon>Dikarya</taxon>
        <taxon>Ascomycota</taxon>
        <taxon>Pezizomycotina</taxon>
        <taxon>Sordariomycetes</taxon>
        <taxon>Sordariomycetidae</taxon>
        <taxon>Thyridiales</taxon>
        <taxon>Thyridiaceae</taxon>
        <taxon>Thyridium</taxon>
    </lineage>
</organism>
<feature type="domain" description="F-box" evidence="1">
    <location>
        <begin position="190"/>
        <end position="236"/>
    </location>
</feature>
<dbReference type="InterPro" id="IPR001810">
    <property type="entry name" value="F-box_dom"/>
</dbReference>
<dbReference type="AlphaFoldDB" id="A0A507APS4"/>
<dbReference type="InterPro" id="IPR036047">
    <property type="entry name" value="F-box-like_dom_sf"/>
</dbReference>
<sequence>MSSFIGLQCLVCENSIARLPGVEPVELKFRILFAVEGRWDEPHVVDVSNLDFDDDIHGYEIPLPDSQDTVAVHVSLGCHSGPCTSDPSTTCGFGYPIHDVCWEMLNACRSSRAQDLTALIRRHLSLPPNEVPHIGHCSGIPEIRDDGHGHPFHLLGWDPNSKIAYPPLKDVVLPPIASRISPTSRAPSDHDLLSMLPLEIVQEILTWLPSPDVKNFRLASRVAATTILSDFFWKSRYGGGLELAYLYDAPLSDPTMRGQWRSIYLRDRDLHTSQNDATRRFAVWGRCLNIWNVIDKLGSCQGTSGCGILDSSTEDYTTMQWTDASHAVQWDLQGGNDLRSRCLFERVATISSTTRQVCVSIFVFRDTCYISGLRFVDCDGSSTPIGYVRKGSEVCIPLPVVGPSEMPLTGFLLTLSRDGIHGIAVETKEESSSWVGECKEPGTHKDMFTRRLTWEVSGTPTGQWLVKGGFDDSRLVSLSTSVGTARTEVPRNYRPDEIQNHAMWRAKTSKTSPYLEYSMLEHYLEGPRCLRAWDDLTVSHPGNLPPQGLDFQIGSSLFQQDNGLKEFPLSWMSFDPAMVSEVDVYCSISHSRISGFRVGDNQIGHCMPGPARFQLKIDGPGGERITKITTVYRTLTAQEGRDLNHAREFPKKLCNIIIYTNRGQVLVAPPGPNIEKMSRYVHSTLEHDAITGFYAPVEHGFLDLGIAYQSAVQSLH</sequence>
<name>A0A507APS4_9PEZI</name>
<dbReference type="EMBL" id="SKBQ01000009">
    <property type="protein sequence ID" value="TPX06839.1"/>
    <property type="molecule type" value="Genomic_DNA"/>
</dbReference>